<dbReference type="Proteomes" id="UP000612282">
    <property type="component" value="Unassembled WGS sequence"/>
</dbReference>
<accession>A0ABQ3XNU9</accession>
<keyword evidence="1" id="KW-0732">Signal</keyword>
<feature type="signal peptide" evidence="1">
    <location>
        <begin position="1"/>
        <end position="23"/>
    </location>
</feature>
<gene>
    <name evidence="2" type="ORF">Aco03nite_085980</name>
</gene>
<reference evidence="2 3" key="1">
    <citation type="submission" date="2021-01" db="EMBL/GenBank/DDBJ databases">
        <title>Whole genome shotgun sequence of Actinoplanes couchii NBRC 106145.</title>
        <authorList>
            <person name="Komaki H."/>
            <person name="Tamura T."/>
        </authorList>
    </citation>
    <scope>NUCLEOTIDE SEQUENCE [LARGE SCALE GENOMIC DNA]</scope>
    <source>
        <strain evidence="2 3">NBRC 106145</strain>
    </source>
</reference>
<comment type="caution">
    <text evidence="2">The sequence shown here is derived from an EMBL/GenBank/DDBJ whole genome shotgun (WGS) entry which is preliminary data.</text>
</comment>
<protein>
    <submittedName>
        <fullName evidence="2">Uncharacterized protein</fullName>
    </submittedName>
</protein>
<keyword evidence="3" id="KW-1185">Reference proteome</keyword>
<organism evidence="2 3">
    <name type="scientific">Actinoplanes couchii</name>
    <dbReference type="NCBI Taxonomy" id="403638"/>
    <lineage>
        <taxon>Bacteria</taxon>
        <taxon>Bacillati</taxon>
        <taxon>Actinomycetota</taxon>
        <taxon>Actinomycetes</taxon>
        <taxon>Micromonosporales</taxon>
        <taxon>Micromonosporaceae</taxon>
        <taxon>Actinoplanes</taxon>
    </lineage>
</organism>
<evidence type="ECO:0000256" key="1">
    <source>
        <dbReference type="SAM" id="SignalP"/>
    </source>
</evidence>
<proteinExistence type="predicted"/>
<evidence type="ECO:0000313" key="2">
    <source>
        <dbReference type="EMBL" id="GID60194.1"/>
    </source>
</evidence>
<sequence length="181" mass="19671">MRIRTLLLVVFALLGPAACDAGAAVPQASTPQSAVPSAKDVKPTFTDVRVGDTVSVVRVAAFKAGRNRSVVVEPVIYMKNPDFCRAFKIPLDDKQCSYPYAIEHSTAKITLPRADDATYALIDSDRWRECTDKDLVAAVCKVTAAQFQKWAAQGDGTVVMTTRNGTATGFAELYFPESYED</sequence>
<dbReference type="RefSeq" id="WP_203806988.1">
    <property type="nucleotide sequence ID" value="NZ_BAAAQE010000105.1"/>
</dbReference>
<feature type="chain" id="PRO_5046025279" evidence="1">
    <location>
        <begin position="24"/>
        <end position="181"/>
    </location>
</feature>
<dbReference type="EMBL" id="BOMG01000105">
    <property type="protein sequence ID" value="GID60194.1"/>
    <property type="molecule type" value="Genomic_DNA"/>
</dbReference>
<name>A0ABQ3XNU9_9ACTN</name>
<evidence type="ECO:0000313" key="3">
    <source>
        <dbReference type="Proteomes" id="UP000612282"/>
    </source>
</evidence>